<feature type="compositionally biased region" description="Basic and acidic residues" evidence="1">
    <location>
        <begin position="25"/>
        <end position="43"/>
    </location>
</feature>
<accession>A0A195CH78</accession>
<protein>
    <submittedName>
        <fullName evidence="2">Uncharacterized protein</fullName>
    </submittedName>
</protein>
<dbReference type="AlphaFoldDB" id="A0A195CH78"/>
<evidence type="ECO:0000313" key="2">
    <source>
        <dbReference type="EMBL" id="KYM99786.1"/>
    </source>
</evidence>
<gene>
    <name evidence="2" type="ORF">ALC62_09404</name>
</gene>
<dbReference type="EMBL" id="KQ977791">
    <property type="protein sequence ID" value="KYM99786.1"/>
    <property type="molecule type" value="Genomic_DNA"/>
</dbReference>
<name>A0A195CH78_9HYME</name>
<feature type="compositionally biased region" description="Basic residues" evidence="1">
    <location>
        <begin position="102"/>
        <end position="114"/>
    </location>
</feature>
<organism evidence="2 3">
    <name type="scientific">Cyphomyrmex costatus</name>
    <dbReference type="NCBI Taxonomy" id="456900"/>
    <lineage>
        <taxon>Eukaryota</taxon>
        <taxon>Metazoa</taxon>
        <taxon>Ecdysozoa</taxon>
        <taxon>Arthropoda</taxon>
        <taxon>Hexapoda</taxon>
        <taxon>Insecta</taxon>
        <taxon>Pterygota</taxon>
        <taxon>Neoptera</taxon>
        <taxon>Endopterygota</taxon>
        <taxon>Hymenoptera</taxon>
        <taxon>Apocrita</taxon>
        <taxon>Aculeata</taxon>
        <taxon>Formicoidea</taxon>
        <taxon>Formicidae</taxon>
        <taxon>Myrmicinae</taxon>
        <taxon>Cyphomyrmex</taxon>
    </lineage>
</organism>
<feature type="compositionally biased region" description="Basic and acidic residues" evidence="1">
    <location>
        <begin position="81"/>
        <end position="101"/>
    </location>
</feature>
<sequence>MATYEIGERSRRRKLNEDEEDAEEAAVHERVMGERGKDTDRPRRGNLRRRTAVARRTERWKSILWNRSVFLKPCSELQPGEVRREQVKNDDGGEREKTKERRTGKRKRREKRRQ</sequence>
<keyword evidence="3" id="KW-1185">Reference proteome</keyword>
<evidence type="ECO:0000313" key="3">
    <source>
        <dbReference type="Proteomes" id="UP000078542"/>
    </source>
</evidence>
<feature type="region of interest" description="Disordered" evidence="1">
    <location>
        <begin position="1"/>
        <end position="50"/>
    </location>
</feature>
<evidence type="ECO:0000256" key="1">
    <source>
        <dbReference type="SAM" id="MobiDB-lite"/>
    </source>
</evidence>
<proteinExistence type="predicted"/>
<dbReference type="Proteomes" id="UP000078542">
    <property type="component" value="Unassembled WGS sequence"/>
</dbReference>
<reference evidence="2 3" key="1">
    <citation type="submission" date="2016-03" db="EMBL/GenBank/DDBJ databases">
        <title>Cyphomyrmex costatus WGS genome.</title>
        <authorList>
            <person name="Nygaard S."/>
            <person name="Hu H."/>
            <person name="Boomsma J."/>
            <person name="Zhang G."/>
        </authorList>
    </citation>
    <scope>NUCLEOTIDE SEQUENCE [LARGE SCALE GENOMIC DNA]</scope>
    <source>
        <strain evidence="2">MS0001</strain>
        <tissue evidence="2">Whole body</tissue>
    </source>
</reference>
<feature type="region of interest" description="Disordered" evidence="1">
    <location>
        <begin position="75"/>
        <end position="114"/>
    </location>
</feature>